<gene>
    <name evidence="3" type="ORF">EV668_3538</name>
</gene>
<dbReference type="Proteomes" id="UP000295122">
    <property type="component" value="Unassembled WGS sequence"/>
</dbReference>
<dbReference type="RefSeq" id="WP_133772459.1">
    <property type="nucleotide sequence ID" value="NZ_SNZR01000014.1"/>
</dbReference>
<dbReference type="InterPro" id="IPR052514">
    <property type="entry name" value="SAM-dependent_MTase"/>
</dbReference>
<keyword evidence="3" id="KW-0489">Methyltransferase</keyword>
<reference evidence="3 4" key="1">
    <citation type="submission" date="2019-03" db="EMBL/GenBank/DDBJ databases">
        <title>Genomic Encyclopedia of Type Strains, Phase IV (KMG-IV): sequencing the most valuable type-strain genomes for metagenomic binning, comparative biology and taxonomic classification.</title>
        <authorList>
            <person name="Goeker M."/>
        </authorList>
    </citation>
    <scope>NUCLEOTIDE SEQUENCE [LARGE SCALE GENOMIC DNA]</scope>
    <source>
        <strain evidence="3 4">DSM 25903</strain>
    </source>
</reference>
<dbReference type="CDD" id="cd02440">
    <property type="entry name" value="AdoMet_MTases"/>
    <property type="match status" value="1"/>
</dbReference>
<dbReference type="PANTHER" id="PTHR34203:SF15">
    <property type="entry name" value="SLL1173 PROTEIN"/>
    <property type="match status" value="1"/>
</dbReference>
<dbReference type="InterPro" id="IPR029063">
    <property type="entry name" value="SAM-dependent_MTases_sf"/>
</dbReference>
<feature type="region of interest" description="Disordered" evidence="1">
    <location>
        <begin position="113"/>
        <end position="137"/>
    </location>
</feature>
<name>A0A4R7BUI6_9HYPH</name>
<dbReference type="SUPFAM" id="SSF53335">
    <property type="entry name" value="S-adenosyl-L-methionine-dependent methyltransferases"/>
    <property type="match status" value="1"/>
</dbReference>
<organism evidence="3 4">
    <name type="scientific">Enterovirga rhinocerotis</name>
    <dbReference type="NCBI Taxonomy" id="1339210"/>
    <lineage>
        <taxon>Bacteria</taxon>
        <taxon>Pseudomonadati</taxon>
        <taxon>Pseudomonadota</taxon>
        <taxon>Alphaproteobacteria</taxon>
        <taxon>Hyphomicrobiales</taxon>
        <taxon>Methylobacteriaceae</taxon>
        <taxon>Enterovirga</taxon>
    </lineage>
</organism>
<evidence type="ECO:0000313" key="4">
    <source>
        <dbReference type="Proteomes" id="UP000295122"/>
    </source>
</evidence>
<protein>
    <submittedName>
        <fullName evidence="3">FkbM family methyltransferase</fullName>
    </submittedName>
</protein>
<feature type="domain" description="Methyltransferase FkbM" evidence="2">
    <location>
        <begin position="70"/>
        <end position="183"/>
    </location>
</feature>
<dbReference type="GO" id="GO:0008168">
    <property type="term" value="F:methyltransferase activity"/>
    <property type="evidence" value="ECO:0007669"/>
    <property type="project" value="UniProtKB-KW"/>
</dbReference>
<proteinExistence type="predicted"/>
<dbReference type="PANTHER" id="PTHR34203">
    <property type="entry name" value="METHYLTRANSFERASE, FKBM FAMILY PROTEIN"/>
    <property type="match status" value="1"/>
</dbReference>
<dbReference type="InterPro" id="IPR006342">
    <property type="entry name" value="FkbM_mtfrase"/>
</dbReference>
<comment type="caution">
    <text evidence="3">The sequence shown here is derived from an EMBL/GenBank/DDBJ whole genome shotgun (WGS) entry which is preliminary data.</text>
</comment>
<keyword evidence="3" id="KW-0808">Transferase</keyword>
<feature type="compositionally biased region" description="Polar residues" evidence="1">
    <location>
        <begin position="127"/>
        <end position="137"/>
    </location>
</feature>
<dbReference type="Gene3D" id="3.40.50.150">
    <property type="entry name" value="Vaccinia Virus protein VP39"/>
    <property type="match status" value="1"/>
</dbReference>
<evidence type="ECO:0000256" key="1">
    <source>
        <dbReference type="SAM" id="MobiDB-lite"/>
    </source>
</evidence>
<dbReference type="EMBL" id="SNZR01000014">
    <property type="protein sequence ID" value="TDR89053.1"/>
    <property type="molecule type" value="Genomic_DNA"/>
</dbReference>
<accession>A0A4R7BUI6</accession>
<dbReference type="NCBIfam" id="TIGR01444">
    <property type="entry name" value="fkbM_fam"/>
    <property type="match status" value="1"/>
</dbReference>
<keyword evidence="4" id="KW-1185">Reference proteome</keyword>
<dbReference type="AlphaFoldDB" id="A0A4R7BUI6"/>
<dbReference type="GO" id="GO:0032259">
    <property type="term" value="P:methylation"/>
    <property type="evidence" value="ECO:0007669"/>
    <property type="project" value="UniProtKB-KW"/>
</dbReference>
<dbReference type="Pfam" id="PF05050">
    <property type="entry name" value="Methyltransf_21"/>
    <property type="match status" value="1"/>
</dbReference>
<dbReference type="OrthoDB" id="4104638at2"/>
<evidence type="ECO:0000313" key="3">
    <source>
        <dbReference type="EMBL" id="TDR89053.1"/>
    </source>
</evidence>
<sequence length="265" mass="27856">MMEADLASRRVSLAGTSLAVDDDQPTFWDRVEAGRWEPGTIAALAPLLGRGVTFLDLGAWVGPLSLLAASRGARVFAVEADPAAQDQLRRNLAANPDLAPRIEVIEGAVSPHPEPVRLGARRKPGDSMSSTLLADGPSSWTTPAVTPAMLAGRIGSAGPIVVKIDIEGGEYALLPHLGPLLTSADIAVLVSFHPLILSEAGEPEPGRRLLEAAAIFDGWDARPVAEDGPAGFRRLDAASFDLAGCDAWLFRKTQVPSLGRPAPSR</sequence>
<evidence type="ECO:0000259" key="2">
    <source>
        <dbReference type="Pfam" id="PF05050"/>
    </source>
</evidence>